<dbReference type="AlphaFoldDB" id="A0A1H6DNR7"/>
<name>A0A1H6DNR7_9GAMM</name>
<dbReference type="InterPro" id="IPR021313">
    <property type="entry name" value="DUF2909"/>
</dbReference>
<dbReference type="Proteomes" id="UP000236745">
    <property type="component" value="Unassembled WGS sequence"/>
</dbReference>
<evidence type="ECO:0000313" key="3">
    <source>
        <dbReference type="Proteomes" id="UP000236745"/>
    </source>
</evidence>
<evidence type="ECO:0008006" key="4">
    <source>
        <dbReference type="Google" id="ProtNLM"/>
    </source>
</evidence>
<protein>
    <recommendedName>
        <fullName evidence="4">Twin transmembrane helix small protein</fullName>
    </recommendedName>
</protein>
<reference evidence="2 3" key="1">
    <citation type="submission" date="2016-10" db="EMBL/GenBank/DDBJ databases">
        <authorList>
            <person name="de Groot N.N."/>
        </authorList>
    </citation>
    <scope>NUCLEOTIDE SEQUENCE [LARGE SCALE GENOMIC DNA]</scope>
    <source>
        <strain evidence="2 3">DSM 22012</strain>
    </source>
</reference>
<evidence type="ECO:0000256" key="1">
    <source>
        <dbReference type="SAM" id="Phobius"/>
    </source>
</evidence>
<dbReference type="OrthoDB" id="7028362at2"/>
<keyword evidence="3" id="KW-1185">Reference proteome</keyword>
<organism evidence="2 3">
    <name type="scientific">Marinobacterium lutimaris</name>
    <dbReference type="NCBI Taxonomy" id="568106"/>
    <lineage>
        <taxon>Bacteria</taxon>
        <taxon>Pseudomonadati</taxon>
        <taxon>Pseudomonadota</taxon>
        <taxon>Gammaproteobacteria</taxon>
        <taxon>Oceanospirillales</taxon>
        <taxon>Oceanospirillaceae</taxon>
        <taxon>Marinobacterium</taxon>
    </lineage>
</organism>
<feature type="transmembrane region" description="Helical" evidence="1">
    <location>
        <begin position="6"/>
        <end position="25"/>
    </location>
</feature>
<dbReference type="Pfam" id="PF11137">
    <property type="entry name" value="DUF2909"/>
    <property type="match status" value="1"/>
</dbReference>
<evidence type="ECO:0000313" key="2">
    <source>
        <dbReference type="EMBL" id="SEG86878.1"/>
    </source>
</evidence>
<dbReference type="RefSeq" id="WP_104005696.1">
    <property type="nucleotide sequence ID" value="NZ_FNVQ01000008.1"/>
</dbReference>
<dbReference type="EMBL" id="FNVQ01000008">
    <property type="protein sequence ID" value="SEG86878.1"/>
    <property type="molecule type" value="Genomic_DNA"/>
</dbReference>
<keyword evidence="1" id="KW-0812">Transmembrane</keyword>
<feature type="transmembrane region" description="Helical" evidence="1">
    <location>
        <begin position="37"/>
        <end position="57"/>
    </location>
</feature>
<accession>A0A1H6DNR7</accession>
<proteinExistence type="predicted"/>
<keyword evidence="1" id="KW-1133">Transmembrane helix</keyword>
<gene>
    <name evidence="2" type="ORF">SAMN05444390_1086</name>
</gene>
<keyword evidence="1" id="KW-0472">Membrane</keyword>
<sequence length="67" mass="7547">MFRVAALLIFAAIVTALFTSLWFMMKDKDGEKRMANTLMIRVILSAALLALVLFGFLTGHLHSHVPW</sequence>